<accession>A0A6G1ZIV0</accession>
<dbReference type="AlphaFoldDB" id="A0A6G1ZIV0"/>
<dbReference type="RefSeq" id="WP_010802770.1">
    <property type="nucleotide sequence ID" value="NZ_CAJSYT010000029.1"/>
</dbReference>
<gene>
    <name evidence="1" type="ORF">GKE01_20890</name>
</gene>
<comment type="caution">
    <text evidence="1">The sequence shown here is derived from an EMBL/GenBank/DDBJ whole genome shotgun (WGS) entry which is preliminary data.</text>
</comment>
<evidence type="ECO:0000313" key="1">
    <source>
        <dbReference type="EMBL" id="MRY13894.1"/>
    </source>
</evidence>
<reference evidence="1" key="1">
    <citation type="journal article" date="2019" name="Nat. Med.">
        <title>A library of human gut bacterial isolates paired with longitudinal multiomics data enables mechanistic microbiome research.</title>
        <authorList>
            <person name="Poyet M."/>
            <person name="Groussin M."/>
            <person name="Gibbons S.M."/>
            <person name="Avila-Pacheco J."/>
            <person name="Jiang X."/>
            <person name="Kearney S.M."/>
            <person name="Perrotta A.R."/>
            <person name="Berdy B."/>
            <person name="Zhao S."/>
            <person name="Lieberman T.D."/>
            <person name="Swanson P.K."/>
            <person name="Smith M."/>
            <person name="Roesemann S."/>
            <person name="Alexander J.E."/>
            <person name="Rich S.A."/>
            <person name="Livny J."/>
            <person name="Vlamakis H."/>
            <person name="Clish C."/>
            <person name="Bullock K."/>
            <person name="Deik A."/>
            <person name="Scott J."/>
            <person name="Pierce K.A."/>
            <person name="Xavier R.J."/>
            <person name="Alm E.J."/>
        </authorList>
    </citation>
    <scope>NUCLEOTIDE SEQUENCE</scope>
    <source>
        <strain evidence="1">BIOML-A4</strain>
    </source>
</reference>
<proteinExistence type="predicted"/>
<sequence>MYEELRALFGKEKPSVSKFETILSELPPVRRLYYHRLAYKVALCEWEYLTVRYQLFLTHFFTRDWQRTLDYLLENTVLGTLQFELQEPDIIQRFIGQMESSNPYHKPSFVHLSFSYQLAFKCKNSVEYLGDKLRTQTLTAEDLIWLNDKTLITNEPGHVPPRVK</sequence>
<organism evidence="1">
    <name type="scientific">Parabacteroides goldsteinii</name>
    <dbReference type="NCBI Taxonomy" id="328812"/>
    <lineage>
        <taxon>Bacteria</taxon>
        <taxon>Pseudomonadati</taxon>
        <taxon>Bacteroidota</taxon>
        <taxon>Bacteroidia</taxon>
        <taxon>Bacteroidales</taxon>
        <taxon>Tannerellaceae</taxon>
        <taxon>Parabacteroides</taxon>
    </lineage>
</organism>
<dbReference type="EMBL" id="WKLP01000037">
    <property type="protein sequence ID" value="MRY13894.1"/>
    <property type="molecule type" value="Genomic_DNA"/>
</dbReference>
<name>A0A6G1ZIV0_9BACT</name>
<protein>
    <submittedName>
        <fullName evidence="1">Uncharacterized protein</fullName>
    </submittedName>
</protein>